<protein>
    <submittedName>
        <fullName evidence="2">Uncharacterized protein</fullName>
    </submittedName>
</protein>
<sequence length="325" mass="36575">MLLRSDWCSLLISAPTYWVEDSRGKNKVTVAFGGVESNKPSGTMYNNREIGSERTPGNHGAFTHGGDLIHQLIARGLIAQAQASGGKNMPLVHDGVLRSHVTPMAGARVEQAPPGSEIRLKNSRLPGAHPVLPRPYPLKSGEDKKDEVIQKQRGHKSKKLLRDHVEQQRDRFRAPIACDSAYIHCNPQLLIRGRTEQENGVSGEERVKKDSPSFVWRGLESNKLLRDEEHREKNYEFPAHTPCYPACIPSIRKHVLSQLNSLTDWIRTRHCGSMAGVSRTNTLIYGRRLTSSRRQPPIWAEHKPVYAGSIVQYSTFDRKSLQDRV</sequence>
<accession>A0AAD7G571</accession>
<dbReference type="AlphaFoldDB" id="A0AAD7G571"/>
<organism evidence="2 3">
    <name type="scientific">Mycena rosella</name>
    <name type="common">Pink bonnet</name>
    <name type="synonym">Agaricus rosellus</name>
    <dbReference type="NCBI Taxonomy" id="1033263"/>
    <lineage>
        <taxon>Eukaryota</taxon>
        <taxon>Fungi</taxon>
        <taxon>Dikarya</taxon>
        <taxon>Basidiomycota</taxon>
        <taxon>Agaricomycotina</taxon>
        <taxon>Agaricomycetes</taxon>
        <taxon>Agaricomycetidae</taxon>
        <taxon>Agaricales</taxon>
        <taxon>Marasmiineae</taxon>
        <taxon>Mycenaceae</taxon>
        <taxon>Mycena</taxon>
    </lineage>
</organism>
<evidence type="ECO:0000256" key="1">
    <source>
        <dbReference type="SAM" id="MobiDB-lite"/>
    </source>
</evidence>
<evidence type="ECO:0000313" key="2">
    <source>
        <dbReference type="EMBL" id="KAJ7668860.1"/>
    </source>
</evidence>
<comment type="caution">
    <text evidence="2">The sequence shown here is derived from an EMBL/GenBank/DDBJ whole genome shotgun (WGS) entry which is preliminary data.</text>
</comment>
<gene>
    <name evidence="2" type="ORF">B0H17DRAFT_1142409</name>
</gene>
<dbReference type="Proteomes" id="UP001221757">
    <property type="component" value="Unassembled WGS sequence"/>
</dbReference>
<evidence type="ECO:0000313" key="3">
    <source>
        <dbReference type="Proteomes" id="UP001221757"/>
    </source>
</evidence>
<keyword evidence="3" id="KW-1185">Reference proteome</keyword>
<name>A0AAD7G571_MYCRO</name>
<reference evidence="2" key="1">
    <citation type="submission" date="2023-03" db="EMBL/GenBank/DDBJ databases">
        <title>Massive genome expansion in bonnet fungi (Mycena s.s.) driven by repeated elements and novel gene families across ecological guilds.</title>
        <authorList>
            <consortium name="Lawrence Berkeley National Laboratory"/>
            <person name="Harder C.B."/>
            <person name="Miyauchi S."/>
            <person name="Viragh M."/>
            <person name="Kuo A."/>
            <person name="Thoen E."/>
            <person name="Andreopoulos B."/>
            <person name="Lu D."/>
            <person name="Skrede I."/>
            <person name="Drula E."/>
            <person name="Henrissat B."/>
            <person name="Morin E."/>
            <person name="Kohler A."/>
            <person name="Barry K."/>
            <person name="LaButti K."/>
            <person name="Morin E."/>
            <person name="Salamov A."/>
            <person name="Lipzen A."/>
            <person name="Mereny Z."/>
            <person name="Hegedus B."/>
            <person name="Baldrian P."/>
            <person name="Stursova M."/>
            <person name="Weitz H."/>
            <person name="Taylor A."/>
            <person name="Grigoriev I.V."/>
            <person name="Nagy L.G."/>
            <person name="Martin F."/>
            <person name="Kauserud H."/>
        </authorList>
    </citation>
    <scope>NUCLEOTIDE SEQUENCE</scope>
    <source>
        <strain evidence="2">CBHHK067</strain>
    </source>
</reference>
<feature type="compositionally biased region" description="Basic and acidic residues" evidence="1">
    <location>
        <begin position="140"/>
        <end position="150"/>
    </location>
</feature>
<dbReference type="EMBL" id="JARKIE010000193">
    <property type="protein sequence ID" value="KAJ7668860.1"/>
    <property type="molecule type" value="Genomic_DNA"/>
</dbReference>
<feature type="region of interest" description="Disordered" evidence="1">
    <location>
        <begin position="120"/>
        <end position="163"/>
    </location>
</feature>
<proteinExistence type="predicted"/>